<comment type="caution">
    <text evidence="1">The sequence shown here is derived from an EMBL/GenBank/DDBJ whole genome shotgun (WGS) entry which is preliminary data.</text>
</comment>
<feature type="non-terminal residue" evidence="1">
    <location>
        <position position="1"/>
    </location>
</feature>
<dbReference type="EMBL" id="BKCJ011861861">
    <property type="protein sequence ID" value="GFD59171.1"/>
    <property type="molecule type" value="Genomic_DNA"/>
</dbReference>
<sequence length="80" mass="8967">SWAVLIDFDFLPRFEAVHTGGDHTLAALDARHNEGVIVTADDVDGVRRDCLVLHVYDPDLGLAVDLLQHVRRQFDARLDC</sequence>
<name>A0A699XQH3_TANCI</name>
<proteinExistence type="predicted"/>
<dbReference type="AlphaFoldDB" id="A0A699XQH3"/>
<protein>
    <submittedName>
        <fullName evidence="1">Uncharacterized protein</fullName>
    </submittedName>
</protein>
<reference evidence="1" key="1">
    <citation type="journal article" date="2019" name="Sci. Rep.">
        <title>Draft genome of Tanacetum cinerariifolium, the natural source of mosquito coil.</title>
        <authorList>
            <person name="Yamashiro T."/>
            <person name="Shiraishi A."/>
            <person name="Satake H."/>
            <person name="Nakayama K."/>
        </authorList>
    </citation>
    <scope>NUCLEOTIDE SEQUENCE</scope>
</reference>
<organism evidence="1">
    <name type="scientific">Tanacetum cinerariifolium</name>
    <name type="common">Dalmatian daisy</name>
    <name type="synonym">Chrysanthemum cinerariifolium</name>
    <dbReference type="NCBI Taxonomy" id="118510"/>
    <lineage>
        <taxon>Eukaryota</taxon>
        <taxon>Viridiplantae</taxon>
        <taxon>Streptophyta</taxon>
        <taxon>Embryophyta</taxon>
        <taxon>Tracheophyta</taxon>
        <taxon>Spermatophyta</taxon>
        <taxon>Magnoliopsida</taxon>
        <taxon>eudicotyledons</taxon>
        <taxon>Gunneridae</taxon>
        <taxon>Pentapetalae</taxon>
        <taxon>asterids</taxon>
        <taxon>campanulids</taxon>
        <taxon>Asterales</taxon>
        <taxon>Asteraceae</taxon>
        <taxon>Asteroideae</taxon>
        <taxon>Anthemideae</taxon>
        <taxon>Anthemidinae</taxon>
        <taxon>Tanacetum</taxon>
    </lineage>
</organism>
<gene>
    <name evidence="1" type="ORF">Tci_931140</name>
</gene>
<accession>A0A699XQH3</accession>
<evidence type="ECO:0000313" key="1">
    <source>
        <dbReference type="EMBL" id="GFD59171.1"/>
    </source>
</evidence>